<evidence type="ECO:0000313" key="1">
    <source>
        <dbReference type="EMBL" id="KAI9901354.1"/>
    </source>
</evidence>
<organism evidence="1 2">
    <name type="scientific">Trichothecium roseum</name>
    <dbReference type="NCBI Taxonomy" id="47278"/>
    <lineage>
        <taxon>Eukaryota</taxon>
        <taxon>Fungi</taxon>
        <taxon>Dikarya</taxon>
        <taxon>Ascomycota</taxon>
        <taxon>Pezizomycotina</taxon>
        <taxon>Sordariomycetes</taxon>
        <taxon>Hypocreomycetidae</taxon>
        <taxon>Hypocreales</taxon>
        <taxon>Hypocreales incertae sedis</taxon>
        <taxon>Trichothecium</taxon>
    </lineage>
</organism>
<dbReference type="EMBL" id="CM047942">
    <property type="protein sequence ID" value="KAI9901354.1"/>
    <property type="molecule type" value="Genomic_DNA"/>
</dbReference>
<gene>
    <name evidence="1" type="ORF">N3K66_003171</name>
</gene>
<protein>
    <submittedName>
        <fullName evidence="1">Uncharacterized protein</fullName>
    </submittedName>
</protein>
<name>A0ACC0V6K5_9HYPO</name>
<reference evidence="1" key="1">
    <citation type="submission" date="2022-10" db="EMBL/GenBank/DDBJ databases">
        <title>Complete Genome of Trichothecium roseum strain YXFP-22015, a Plant Pathogen Isolated from Citrus.</title>
        <authorList>
            <person name="Wang Y."/>
            <person name="Zhu L."/>
        </authorList>
    </citation>
    <scope>NUCLEOTIDE SEQUENCE</scope>
    <source>
        <strain evidence="1">YXFP-22015</strain>
    </source>
</reference>
<sequence>MSRPRMRVYAAGRNEFGQLSFGLDEHGGPEDFPQDIHSFTPILEGDTIDQVVASSSYTVNGTLVSAGSALQLRRYPDPRREQDDSVIWVEDGTGQVLATKTSPRDSHSTPRHELVQYLSVEAWAAQEPSRSWPCENPVKQIASYETGWIILHEDGTVKTLGDRRYHDCLGRPAAPQSPAEDPCELPDLVDLDEPFKYVAAGGYTVAAVTQSGAL</sequence>
<evidence type="ECO:0000313" key="2">
    <source>
        <dbReference type="Proteomes" id="UP001163324"/>
    </source>
</evidence>
<keyword evidence="2" id="KW-1185">Reference proteome</keyword>
<comment type="caution">
    <text evidence="1">The sequence shown here is derived from an EMBL/GenBank/DDBJ whole genome shotgun (WGS) entry which is preliminary data.</text>
</comment>
<proteinExistence type="predicted"/>
<accession>A0ACC0V6K5</accession>
<dbReference type="Proteomes" id="UP001163324">
    <property type="component" value="Chromosome 3"/>
</dbReference>